<dbReference type="InterPro" id="IPR001466">
    <property type="entry name" value="Beta-lactam-related"/>
</dbReference>
<dbReference type="Gene3D" id="3.40.710.10">
    <property type="entry name" value="DD-peptidase/beta-lactamase superfamily"/>
    <property type="match status" value="1"/>
</dbReference>
<evidence type="ECO:0000313" key="4">
    <source>
        <dbReference type="Proteomes" id="UP000184432"/>
    </source>
</evidence>
<dbReference type="AlphaFoldDB" id="A0A1M6I4U7"/>
<reference evidence="4" key="1">
    <citation type="submission" date="2016-11" db="EMBL/GenBank/DDBJ databases">
        <authorList>
            <person name="Varghese N."/>
            <person name="Submissions S."/>
        </authorList>
    </citation>
    <scope>NUCLEOTIDE SEQUENCE [LARGE SCALE GENOMIC DNA]</scope>
    <source>
        <strain evidence="4">DSM 22623</strain>
    </source>
</reference>
<feature type="signal peptide" evidence="1">
    <location>
        <begin position="1"/>
        <end position="22"/>
    </location>
</feature>
<keyword evidence="4" id="KW-1185">Reference proteome</keyword>
<dbReference type="InterPro" id="IPR012338">
    <property type="entry name" value="Beta-lactam/transpept-like"/>
</dbReference>
<dbReference type="Proteomes" id="UP000184432">
    <property type="component" value="Unassembled WGS sequence"/>
</dbReference>
<evidence type="ECO:0000313" key="3">
    <source>
        <dbReference type="EMBL" id="SHJ29420.1"/>
    </source>
</evidence>
<evidence type="ECO:0000259" key="2">
    <source>
        <dbReference type="Pfam" id="PF00144"/>
    </source>
</evidence>
<dbReference type="PANTHER" id="PTHR46825:SF9">
    <property type="entry name" value="BETA-LACTAMASE-RELATED DOMAIN-CONTAINING PROTEIN"/>
    <property type="match status" value="1"/>
</dbReference>
<accession>A0A1M6I4U7</accession>
<evidence type="ECO:0000256" key="1">
    <source>
        <dbReference type="SAM" id="SignalP"/>
    </source>
</evidence>
<organism evidence="3 4">
    <name type="scientific">Aquimarina spongiae</name>
    <dbReference type="NCBI Taxonomy" id="570521"/>
    <lineage>
        <taxon>Bacteria</taxon>
        <taxon>Pseudomonadati</taxon>
        <taxon>Bacteroidota</taxon>
        <taxon>Flavobacteriia</taxon>
        <taxon>Flavobacteriales</taxon>
        <taxon>Flavobacteriaceae</taxon>
        <taxon>Aquimarina</taxon>
    </lineage>
</organism>
<gene>
    <name evidence="3" type="ORF">SAMN04488508_107115</name>
</gene>
<name>A0A1M6I4U7_9FLAO</name>
<dbReference type="SUPFAM" id="SSF56601">
    <property type="entry name" value="beta-lactamase/transpeptidase-like"/>
    <property type="match status" value="1"/>
</dbReference>
<feature type="domain" description="Beta-lactamase-related" evidence="2">
    <location>
        <begin position="38"/>
        <end position="339"/>
    </location>
</feature>
<dbReference type="Pfam" id="PF00144">
    <property type="entry name" value="Beta-lactamase"/>
    <property type="match status" value="1"/>
</dbReference>
<dbReference type="InterPro" id="IPR050491">
    <property type="entry name" value="AmpC-like"/>
</dbReference>
<proteinExistence type="predicted"/>
<dbReference type="STRING" id="570521.SAMN04488508_107115"/>
<dbReference type="PANTHER" id="PTHR46825">
    <property type="entry name" value="D-ALANYL-D-ALANINE-CARBOXYPEPTIDASE/ENDOPEPTIDASE AMPH"/>
    <property type="match status" value="1"/>
</dbReference>
<dbReference type="RefSeq" id="WP_073317979.1">
    <property type="nucleotide sequence ID" value="NZ_FQYP01000007.1"/>
</dbReference>
<protein>
    <submittedName>
        <fullName evidence="3">CubicO group peptidase, beta-lactamase class C family</fullName>
    </submittedName>
</protein>
<feature type="chain" id="PRO_5012002688" evidence="1">
    <location>
        <begin position="23"/>
        <end position="547"/>
    </location>
</feature>
<keyword evidence="1" id="KW-0732">Signal</keyword>
<dbReference type="OrthoDB" id="9793489at2"/>
<sequence length="547" mass="62356">MKHLLSLTFLAILCSITFTCTAQSYVKKADSLFYIHEQENGPGLSIIVSKNGEPLYKNHTGFSNIEHQIPINDDTRFLVGSISKQFTVFSMLLLEQQNKLSIDDPITKYLPELKALPHQITIRMLANHTNGFRNNTDLNGLRGRSDQDLIGQREMVFLLLRQRGLNFEPGERFQYNNAGYVLLAEIVTRVSGIPFQEFVRERIFKPLNMTSSQFINGSTSVITKKANSYYKNKDKYHYYPMNRSIVGSTGLYTTTQDLIKWTQIFVDSKLGSPAIISKMIQPSTLNSGEKIPYGLGLETKNYRGVKVIFHGGGDAAFRAYLLHIPEHNFTVAVAGNYESFNPLTIAYGMIDVFLEQSLTPKTTPSNPKPTKTQLEAYTGTYQVFPGFYIHIKSRRDSLFLQPHNTTNEVFLPVISENSFQFTPRQHSKLVFGKDELLWHFSDFSYPAKKVTLTPIDNSQIQIEEYLGTFYNDELQTTYTFVKKGEKIIAKHAFNSDVELVPIDKDSFITDSSILGRVDFERNEQNIIISCKISGQTAYNIPFIKYRE</sequence>
<dbReference type="EMBL" id="FQYP01000007">
    <property type="protein sequence ID" value="SHJ29420.1"/>
    <property type="molecule type" value="Genomic_DNA"/>
</dbReference>